<comment type="caution">
    <text evidence="1">The sequence shown here is derived from an EMBL/GenBank/DDBJ whole genome shotgun (WGS) entry which is preliminary data.</text>
</comment>
<accession>A0ABV3Z987</accession>
<evidence type="ECO:0000313" key="2">
    <source>
        <dbReference type="Proteomes" id="UP001560573"/>
    </source>
</evidence>
<dbReference type="Proteomes" id="UP001560573">
    <property type="component" value="Unassembled WGS sequence"/>
</dbReference>
<dbReference type="EMBL" id="JAULBC010000001">
    <property type="protein sequence ID" value="MEX6686408.1"/>
    <property type="molecule type" value="Genomic_DNA"/>
</dbReference>
<reference evidence="1 2" key="1">
    <citation type="submission" date="2023-07" db="EMBL/GenBank/DDBJ databases">
        <authorList>
            <person name="Lian W.-H."/>
        </authorList>
    </citation>
    <scope>NUCLEOTIDE SEQUENCE [LARGE SCALE GENOMIC DNA]</scope>
    <source>
        <strain evidence="1 2">SYSU DXS3180</strain>
    </source>
</reference>
<organism evidence="1 2">
    <name type="scientific">Danxiaibacter flavus</name>
    <dbReference type="NCBI Taxonomy" id="3049108"/>
    <lineage>
        <taxon>Bacteria</taxon>
        <taxon>Pseudomonadati</taxon>
        <taxon>Bacteroidota</taxon>
        <taxon>Chitinophagia</taxon>
        <taxon>Chitinophagales</taxon>
        <taxon>Chitinophagaceae</taxon>
        <taxon>Danxiaibacter</taxon>
    </lineage>
</organism>
<gene>
    <name evidence="1" type="ORF">QTN47_02825</name>
</gene>
<evidence type="ECO:0000313" key="1">
    <source>
        <dbReference type="EMBL" id="MEX6686408.1"/>
    </source>
</evidence>
<keyword evidence="2" id="KW-1185">Reference proteome</keyword>
<name>A0ABV3Z987_9BACT</name>
<sequence>MPVQEVPIEGLQVIRSIQSRIYEIRGFKVMLDRDWLHSTRFQRNP</sequence>
<dbReference type="RefSeq" id="WP_369328384.1">
    <property type="nucleotide sequence ID" value="NZ_JAULBC010000001.1"/>
</dbReference>
<protein>
    <submittedName>
        <fullName evidence="1">Uncharacterized protein</fullName>
    </submittedName>
</protein>
<proteinExistence type="predicted"/>